<evidence type="ECO:0000256" key="6">
    <source>
        <dbReference type="RuleBase" id="RU363077"/>
    </source>
</evidence>
<sequence length="249" mass="27657">MQYIISIIFKQKMETVNVKSYSSVAKIIGTIIAISGALMVVLYKGSPILFTNNKPQFNLLYESPGSSDWAIGGIFFAVANFLLSLFYIVQCQTVRAYPAEPVVVFLLHLFATIISALICFIAERNSSAWRITDSTLLISAIYTGCLGSCFCSVVHAWALRLKGPVYVALFDPLSIAIAAFMGIYFLDETLYLGSVVGAVIIIIGFYIAMWGKMKTENINEDMEDQLTEPVNTERLPLLQRTLKGQIEEF</sequence>
<dbReference type="PANTHER" id="PTHR31218">
    <property type="entry name" value="WAT1-RELATED PROTEIN"/>
    <property type="match status" value="1"/>
</dbReference>
<gene>
    <name evidence="8" type="ORF">LIER_31351</name>
</gene>
<evidence type="ECO:0000256" key="3">
    <source>
        <dbReference type="ARBA" id="ARBA00022692"/>
    </source>
</evidence>
<dbReference type="InterPro" id="IPR037185">
    <property type="entry name" value="EmrE-like"/>
</dbReference>
<evidence type="ECO:0000313" key="9">
    <source>
        <dbReference type="Proteomes" id="UP001454036"/>
    </source>
</evidence>
<comment type="similarity">
    <text evidence="2 6">Belongs to the drug/metabolite transporter (DMT) superfamily. Plant drug/metabolite exporter (P-DME) (TC 2.A.7.4) family.</text>
</comment>
<name>A0AAV3RUD1_LITER</name>
<evidence type="ECO:0000256" key="2">
    <source>
        <dbReference type="ARBA" id="ARBA00007635"/>
    </source>
</evidence>
<evidence type="ECO:0000256" key="1">
    <source>
        <dbReference type="ARBA" id="ARBA00004141"/>
    </source>
</evidence>
<keyword evidence="9" id="KW-1185">Reference proteome</keyword>
<protein>
    <recommendedName>
        <fullName evidence="6">WAT1-related protein</fullName>
    </recommendedName>
</protein>
<dbReference type="InterPro" id="IPR030184">
    <property type="entry name" value="WAT1-related"/>
</dbReference>
<dbReference type="InterPro" id="IPR000620">
    <property type="entry name" value="EamA_dom"/>
</dbReference>
<dbReference type="AlphaFoldDB" id="A0AAV3RUD1"/>
<feature type="transmembrane region" description="Helical" evidence="6">
    <location>
        <begin position="165"/>
        <end position="185"/>
    </location>
</feature>
<keyword evidence="3 6" id="KW-0812">Transmembrane</keyword>
<keyword evidence="5 6" id="KW-0472">Membrane</keyword>
<comment type="caution">
    <text evidence="8">The sequence shown here is derived from an EMBL/GenBank/DDBJ whole genome shotgun (WGS) entry which is preliminary data.</text>
</comment>
<feature type="transmembrane region" description="Helical" evidence="6">
    <location>
        <begin position="135"/>
        <end position="158"/>
    </location>
</feature>
<evidence type="ECO:0000256" key="5">
    <source>
        <dbReference type="ARBA" id="ARBA00023136"/>
    </source>
</evidence>
<feature type="transmembrane region" description="Helical" evidence="6">
    <location>
        <begin position="21"/>
        <end position="43"/>
    </location>
</feature>
<feature type="transmembrane region" description="Helical" evidence="6">
    <location>
        <begin position="101"/>
        <end position="123"/>
    </location>
</feature>
<reference evidence="8 9" key="1">
    <citation type="submission" date="2024-01" db="EMBL/GenBank/DDBJ databases">
        <title>The complete chloroplast genome sequence of Lithospermum erythrorhizon: insights into the phylogenetic relationship among Boraginaceae species and the maternal lineages of purple gromwells.</title>
        <authorList>
            <person name="Okada T."/>
            <person name="Watanabe K."/>
        </authorList>
    </citation>
    <scope>NUCLEOTIDE SEQUENCE [LARGE SCALE GENOMIC DNA]</scope>
</reference>
<dbReference type="GO" id="GO:0022857">
    <property type="term" value="F:transmembrane transporter activity"/>
    <property type="evidence" value="ECO:0007669"/>
    <property type="project" value="InterPro"/>
</dbReference>
<dbReference type="Proteomes" id="UP001454036">
    <property type="component" value="Unassembled WGS sequence"/>
</dbReference>
<keyword evidence="4 6" id="KW-1133">Transmembrane helix</keyword>
<dbReference type="EMBL" id="BAABME010011615">
    <property type="protein sequence ID" value="GAA0184039.1"/>
    <property type="molecule type" value="Genomic_DNA"/>
</dbReference>
<proteinExistence type="inferred from homology"/>
<comment type="subcellular location">
    <subcellularLocation>
        <location evidence="1 6">Membrane</location>
        <topology evidence="1 6">Multi-pass membrane protein</topology>
    </subcellularLocation>
</comment>
<evidence type="ECO:0000313" key="8">
    <source>
        <dbReference type="EMBL" id="GAA0184039.1"/>
    </source>
</evidence>
<feature type="transmembrane region" description="Helical" evidence="6">
    <location>
        <begin position="191"/>
        <end position="209"/>
    </location>
</feature>
<accession>A0AAV3RUD1</accession>
<feature type="domain" description="EamA" evidence="7">
    <location>
        <begin position="72"/>
        <end position="208"/>
    </location>
</feature>
<evidence type="ECO:0000256" key="4">
    <source>
        <dbReference type="ARBA" id="ARBA00022989"/>
    </source>
</evidence>
<dbReference type="SUPFAM" id="SSF103481">
    <property type="entry name" value="Multidrug resistance efflux transporter EmrE"/>
    <property type="match status" value="1"/>
</dbReference>
<organism evidence="8 9">
    <name type="scientific">Lithospermum erythrorhizon</name>
    <name type="common">Purple gromwell</name>
    <name type="synonym">Lithospermum officinale var. erythrorhizon</name>
    <dbReference type="NCBI Taxonomy" id="34254"/>
    <lineage>
        <taxon>Eukaryota</taxon>
        <taxon>Viridiplantae</taxon>
        <taxon>Streptophyta</taxon>
        <taxon>Embryophyta</taxon>
        <taxon>Tracheophyta</taxon>
        <taxon>Spermatophyta</taxon>
        <taxon>Magnoliopsida</taxon>
        <taxon>eudicotyledons</taxon>
        <taxon>Gunneridae</taxon>
        <taxon>Pentapetalae</taxon>
        <taxon>asterids</taxon>
        <taxon>lamiids</taxon>
        <taxon>Boraginales</taxon>
        <taxon>Boraginaceae</taxon>
        <taxon>Boraginoideae</taxon>
        <taxon>Lithospermeae</taxon>
        <taxon>Lithospermum</taxon>
    </lineage>
</organism>
<evidence type="ECO:0000259" key="7">
    <source>
        <dbReference type="Pfam" id="PF00892"/>
    </source>
</evidence>
<dbReference type="Pfam" id="PF00892">
    <property type="entry name" value="EamA"/>
    <property type="match status" value="1"/>
</dbReference>
<dbReference type="GO" id="GO:0016020">
    <property type="term" value="C:membrane"/>
    <property type="evidence" value="ECO:0007669"/>
    <property type="project" value="UniProtKB-SubCell"/>
</dbReference>
<feature type="transmembrane region" description="Helical" evidence="6">
    <location>
        <begin position="69"/>
        <end position="89"/>
    </location>
</feature>